<dbReference type="GO" id="GO:0005524">
    <property type="term" value="F:ATP binding"/>
    <property type="evidence" value="ECO:0007669"/>
    <property type="project" value="UniProtKB-KW"/>
</dbReference>
<dbReference type="GO" id="GO:0004674">
    <property type="term" value="F:protein serine/threonine kinase activity"/>
    <property type="evidence" value="ECO:0007669"/>
    <property type="project" value="UniProtKB-KW"/>
</dbReference>
<dbReference type="InterPro" id="IPR050267">
    <property type="entry name" value="Anti-sigma-factor_SerPK"/>
</dbReference>
<protein>
    <submittedName>
        <fullName evidence="3">ATP-binding protein</fullName>
    </submittedName>
</protein>
<comment type="caution">
    <text evidence="3">The sequence shown here is derived from an EMBL/GenBank/DDBJ whole genome shotgun (WGS) entry which is preliminary data.</text>
</comment>
<gene>
    <name evidence="3" type="ORF">I4J89_08410</name>
</gene>
<dbReference type="Gene3D" id="3.30.565.10">
    <property type="entry name" value="Histidine kinase-like ATPase, C-terminal domain"/>
    <property type="match status" value="1"/>
</dbReference>
<evidence type="ECO:0000313" key="4">
    <source>
        <dbReference type="Proteomes" id="UP000598146"/>
    </source>
</evidence>
<keyword evidence="3" id="KW-0067">ATP-binding</keyword>
<dbReference type="PANTHER" id="PTHR35526">
    <property type="entry name" value="ANTI-SIGMA-F FACTOR RSBW-RELATED"/>
    <property type="match status" value="1"/>
</dbReference>
<dbReference type="AlphaFoldDB" id="A0A931C8M0"/>
<dbReference type="CDD" id="cd16936">
    <property type="entry name" value="HATPase_RsbW-like"/>
    <property type="match status" value="1"/>
</dbReference>
<evidence type="ECO:0000259" key="2">
    <source>
        <dbReference type="Pfam" id="PF13581"/>
    </source>
</evidence>
<accession>A0A931C8M0</accession>
<dbReference type="SUPFAM" id="SSF55874">
    <property type="entry name" value="ATPase domain of HSP90 chaperone/DNA topoisomerase II/histidine kinase"/>
    <property type="match status" value="1"/>
</dbReference>
<proteinExistence type="predicted"/>
<dbReference type="EMBL" id="JADQTO010000003">
    <property type="protein sequence ID" value="MBG0561483.1"/>
    <property type="molecule type" value="Genomic_DNA"/>
</dbReference>
<keyword evidence="1" id="KW-0418">Kinase</keyword>
<dbReference type="InterPro" id="IPR036890">
    <property type="entry name" value="HATPase_C_sf"/>
</dbReference>
<keyword evidence="3" id="KW-0547">Nucleotide-binding</keyword>
<keyword evidence="4" id="KW-1185">Reference proteome</keyword>
<sequence>MAEQTLLTRDFTLETLVALRHDVERCAVREGLIDLALYRFVVAVNELTTNAVRHGGGQGRLVLWRTGDQLHCRVTDHGPGLPVSSQPAMPSADAIGGRGLLLASHGVERLTVDGTSVTASTRLR</sequence>
<reference evidence="3" key="1">
    <citation type="submission" date="2020-11" db="EMBL/GenBank/DDBJ databases">
        <title>Isolation and identification of active actinomycetes.</title>
        <authorList>
            <person name="Sun X."/>
        </authorList>
    </citation>
    <scope>NUCLEOTIDE SEQUENCE</scope>
    <source>
        <strain evidence="3">NEAU-A11</strain>
    </source>
</reference>
<feature type="domain" description="Histidine kinase/HSP90-like ATPase" evidence="2">
    <location>
        <begin position="12"/>
        <end position="116"/>
    </location>
</feature>
<dbReference type="RefSeq" id="WP_196413270.1">
    <property type="nucleotide sequence ID" value="NZ_JADQTO010000003.1"/>
</dbReference>
<keyword evidence="1" id="KW-0808">Transferase</keyword>
<keyword evidence="1" id="KW-0723">Serine/threonine-protein kinase</keyword>
<dbReference type="PANTHER" id="PTHR35526:SF3">
    <property type="entry name" value="ANTI-SIGMA-F FACTOR RSBW"/>
    <property type="match status" value="1"/>
</dbReference>
<evidence type="ECO:0000256" key="1">
    <source>
        <dbReference type="ARBA" id="ARBA00022527"/>
    </source>
</evidence>
<dbReference type="Pfam" id="PF13581">
    <property type="entry name" value="HATPase_c_2"/>
    <property type="match status" value="1"/>
</dbReference>
<dbReference type="InterPro" id="IPR003594">
    <property type="entry name" value="HATPase_dom"/>
</dbReference>
<evidence type="ECO:0000313" key="3">
    <source>
        <dbReference type="EMBL" id="MBG0561483.1"/>
    </source>
</evidence>
<dbReference type="Proteomes" id="UP000598146">
    <property type="component" value="Unassembled WGS sequence"/>
</dbReference>
<organism evidence="3 4">
    <name type="scientific">Actinoplanes aureus</name>
    <dbReference type="NCBI Taxonomy" id="2792083"/>
    <lineage>
        <taxon>Bacteria</taxon>
        <taxon>Bacillati</taxon>
        <taxon>Actinomycetota</taxon>
        <taxon>Actinomycetes</taxon>
        <taxon>Micromonosporales</taxon>
        <taxon>Micromonosporaceae</taxon>
        <taxon>Actinoplanes</taxon>
    </lineage>
</organism>
<name>A0A931C8M0_9ACTN</name>